<feature type="chain" id="PRO_5046489305" evidence="5">
    <location>
        <begin position="19"/>
        <end position="338"/>
    </location>
</feature>
<organism evidence="7 8">
    <name type="scientific">Coffea arabica</name>
    <name type="common">Arabian coffee</name>
    <dbReference type="NCBI Taxonomy" id="13443"/>
    <lineage>
        <taxon>Eukaryota</taxon>
        <taxon>Viridiplantae</taxon>
        <taxon>Streptophyta</taxon>
        <taxon>Embryophyta</taxon>
        <taxon>Tracheophyta</taxon>
        <taxon>Spermatophyta</taxon>
        <taxon>Magnoliopsida</taxon>
        <taxon>eudicotyledons</taxon>
        <taxon>Gunneridae</taxon>
        <taxon>Pentapetalae</taxon>
        <taxon>asterids</taxon>
        <taxon>lamiids</taxon>
        <taxon>Gentianales</taxon>
        <taxon>Rubiaceae</taxon>
        <taxon>Ixoroideae</taxon>
        <taxon>Gardenieae complex</taxon>
        <taxon>Bertiereae - Coffeeae clade</taxon>
        <taxon>Coffeeae</taxon>
        <taxon>Coffea</taxon>
    </lineage>
</organism>
<protein>
    <submittedName>
        <fullName evidence="8">Protein STRICTOSIDINE SYNTHASE-LIKE 11-like</fullName>
    </submittedName>
</protein>
<dbReference type="InterPro" id="IPR011042">
    <property type="entry name" value="6-blade_b-propeller_TolB-like"/>
</dbReference>
<gene>
    <name evidence="8" type="primary">LOC113741488</name>
</gene>
<evidence type="ECO:0000256" key="5">
    <source>
        <dbReference type="SAM" id="SignalP"/>
    </source>
</evidence>
<dbReference type="GO" id="GO:0012505">
    <property type="term" value="C:endomembrane system"/>
    <property type="evidence" value="ECO:0007669"/>
    <property type="project" value="TreeGrafter"/>
</dbReference>
<evidence type="ECO:0000256" key="4">
    <source>
        <dbReference type="ARBA" id="ARBA00023180"/>
    </source>
</evidence>
<evidence type="ECO:0000256" key="2">
    <source>
        <dbReference type="ARBA" id="ARBA00009191"/>
    </source>
</evidence>
<evidence type="ECO:0000259" key="6">
    <source>
        <dbReference type="Pfam" id="PF03088"/>
    </source>
</evidence>
<proteinExistence type="inferred from homology"/>
<dbReference type="OrthoDB" id="5307922at2759"/>
<feature type="domain" description="Strictosidine synthase conserved region" evidence="6">
    <location>
        <begin position="163"/>
        <end position="244"/>
    </location>
</feature>
<evidence type="ECO:0000313" key="7">
    <source>
        <dbReference type="Proteomes" id="UP001652660"/>
    </source>
</evidence>
<evidence type="ECO:0000313" key="8">
    <source>
        <dbReference type="RefSeq" id="XP_027124821.2"/>
    </source>
</evidence>
<reference evidence="7" key="1">
    <citation type="journal article" date="2025" name="Foods">
        <title>Unveiling the Microbial Signatures of Arabica Coffee Cherries: Insights into Ripeness Specific Diversity, Functional Traits, and Implications for Quality and Safety.</title>
        <authorList>
            <consortium name="RefSeq"/>
            <person name="Tenea G.N."/>
            <person name="Cifuentes V."/>
            <person name="Reyes P."/>
            <person name="Cevallos-Vallejos M."/>
        </authorList>
    </citation>
    <scope>NUCLEOTIDE SEQUENCE [LARGE SCALE GENOMIC DNA]</scope>
</reference>
<dbReference type="PANTHER" id="PTHR10426:SF136">
    <property type="entry name" value="PROTEIN STRICTOSIDINE SYNTHASE-LIKE 9-LIKE"/>
    <property type="match status" value="1"/>
</dbReference>
<feature type="signal peptide" evidence="5">
    <location>
        <begin position="1"/>
        <end position="18"/>
    </location>
</feature>
<dbReference type="Gene3D" id="2.120.10.30">
    <property type="entry name" value="TolB, C-terminal domain"/>
    <property type="match status" value="1"/>
</dbReference>
<dbReference type="GeneID" id="113741488"/>
<dbReference type="SUPFAM" id="SSF63829">
    <property type="entry name" value="Calcium-dependent phosphotriesterase"/>
    <property type="match status" value="1"/>
</dbReference>
<dbReference type="PANTHER" id="PTHR10426">
    <property type="entry name" value="STRICTOSIDINE SYNTHASE-RELATED"/>
    <property type="match status" value="1"/>
</dbReference>
<dbReference type="GO" id="GO:0005773">
    <property type="term" value="C:vacuole"/>
    <property type="evidence" value="ECO:0007669"/>
    <property type="project" value="UniProtKB-SubCell"/>
</dbReference>
<dbReference type="RefSeq" id="XP_027124821.2">
    <property type="nucleotide sequence ID" value="XM_027269020.2"/>
</dbReference>
<keyword evidence="4" id="KW-0325">Glycoprotein</keyword>
<name>A0A6P6XD77_COFAR</name>
<dbReference type="Proteomes" id="UP001652660">
    <property type="component" value="Chromosome 4e"/>
</dbReference>
<dbReference type="InterPro" id="IPR018119">
    <property type="entry name" value="Strictosidine_synth_cons-reg"/>
</dbReference>
<dbReference type="GO" id="GO:0016787">
    <property type="term" value="F:hydrolase activity"/>
    <property type="evidence" value="ECO:0007669"/>
    <property type="project" value="TreeGrafter"/>
</dbReference>
<keyword evidence="7" id="KW-1185">Reference proteome</keyword>
<sequence length="338" mass="36777">MALFIFLLLSTFPDSIFSTATNIAITSPTQSITLTSFEKLPLPSTATSPESLAFNLLGEGPYTGVSDGRILKYIRLTKSFVDFAYTSPNRTRAFCDGTTSLDKSPTCGLPLGLDFDYFTGQLYCCDPFVGLTRVGAFGGLATTLVPTKDGVPYRFLIAVTKTSDGPVYFTDASAVYGPKDADKSIQTGDSTARLLKYDPRTKNVTVLLSQLAGAVGLATDSDASFLLVSEFIAKRILRYWLKGEKAGTSEIFLTFPGGPNKIKRNQEGNYWVAVNAPKNDSTVAPQGVKFSPSGEILAMVDLSKEYNSRITIVIEYNNKIYVGGRNFPFVGQYDIKYV</sequence>
<dbReference type="Pfam" id="PF03088">
    <property type="entry name" value="Str_synth"/>
    <property type="match status" value="1"/>
</dbReference>
<reference evidence="8" key="2">
    <citation type="submission" date="2025-08" db="UniProtKB">
        <authorList>
            <consortium name="RefSeq"/>
        </authorList>
    </citation>
    <scope>IDENTIFICATION</scope>
    <source>
        <tissue evidence="8">Leaves</tissue>
    </source>
</reference>
<accession>A0A6P6XD77</accession>
<keyword evidence="3" id="KW-0926">Vacuole</keyword>
<keyword evidence="5" id="KW-0732">Signal</keyword>
<dbReference type="AlphaFoldDB" id="A0A6P6XD77"/>
<comment type="similarity">
    <text evidence="2">Belongs to the strictosidine synthase family.</text>
</comment>
<evidence type="ECO:0000256" key="3">
    <source>
        <dbReference type="ARBA" id="ARBA00022554"/>
    </source>
</evidence>
<evidence type="ECO:0000256" key="1">
    <source>
        <dbReference type="ARBA" id="ARBA00004116"/>
    </source>
</evidence>
<comment type="subcellular location">
    <subcellularLocation>
        <location evidence="1">Vacuole</location>
    </subcellularLocation>
</comment>